<comment type="subcellular location">
    <subcellularLocation>
        <location evidence="1">Cell membrane</location>
        <topology evidence="1">Multi-pass membrane protein</topology>
    </subcellularLocation>
</comment>
<keyword evidence="4 6" id="KW-1133">Transmembrane helix</keyword>
<keyword evidence="2" id="KW-1003">Cell membrane</keyword>
<evidence type="ECO:0000256" key="5">
    <source>
        <dbReference type="ARBA" id="ARBA00023136"/>
    </source>
</evidence>
<sequence length="326" mass="35610">MMIILIAFLSFVILASVGFVLTSGGASEVAAKRAQAIGMGATTAAKRKSQRTAANRTPEERRKQILLQLKESEQRERKARLSLTARLQHAGLTPNVKTFWIWSVALGIAAAVIVLVVSRIPLAALGAGFAFGYGAPRWWLSFLAKRRTTKFTANFADAIDILVRGIKSGLPVHDGLKIIAKELPAPLGPEFQRLNENISIGMGLDMSLEKMCERMPTPELRFFTIVIAIQQKTGGNLAEALGNLSHVLRSRRMMREKIKALSSEAIASASIIGVLPPGVGIMIYITNPGYMGPLLTDPRGNFMLLGGAVWMLCGIFMMRKMINFKF</sequence>
<dbReference type="InterPro" id="IPR042094">
    <property type="entry name" value="T2SS_GspF_sf"/>
</dbReference>
<keyword evidence="5 6" id="KW-0472">Membrane</keyword>
<keyword evidence="3 6" id="KW-0812">Transmembrane</keyword>
<dbReference type="RefSeq" id="WP_013477948.1">
    <property type="nucleotide sequence ID" value="NC_014816.1"/>
</dbReference>
<evidence type="ECO:0000256" key="3">
    <source>
        <dbReference type="ARBA" id="ARBA00022692"/>
    </source>
</evidence>
<dbReference type="GO" id="GO:0005886">
    <property type="term" value="C:plasma membrane"/>
    <property type="evidence" value="ECO:0007669"/>
    <property type="project" value="UniProtKB-SubCell"/>
</dbReference>
<dbReference type="AlphaFoldDB" id="E8RQ57"/>
<evidence type="ECO:0000313" key="9">
    <source>
        <dbReference type="Proteomes" id="UP000001492"/>
    </source>
</evidence>
<gene>
    <name evidence="8" type="ordered locus">Astex_0419</name>
</gene>
<evidence type="ECO:0000256" key="1">
    <source>
        <dbReference type="ARBA" id="ARBA00004651"/>
    </source>
</evidence>
<evidence type="ECO:0000259" key="7">
    <source>
        <dbReference type="Pfam" id="PF00482"/>
    </source>
</evidence>
<feature type="transmembrane region" description="Helical" evidence="6">
    <location>
        <begin position="300"/>
        <end position="318"/>
    </location>
</feature>
<feature type="transmembrane region" description="Helical" evidence="6">
    <location>
        <begin position="99"/>
        <end position="117"/>
    </location>
</feature>
<evidence type="ECO:0000256" key="6">
    <source>
        <dbReference type="SAM" id="Phobius"/>
    </source>
</evidence>
<proteinExistence type="predicted"/>
<dbReference type="STRING" id="573065.Astex_0419"/>
<dbReference type="PANTHER" id="PTHR35007:SF1">
    <property type="entry name" value="PILUS ASSEMBLY PROTEIN"/>
    <property type="match status" value="1"/>
</dbReference>
<dbReference type="OrthoDB" id="9803381at2"/>
<dbReference type="Gene3D" id="1.20.81.30">
    <property type="entry name" value="Type II secretion system (T2SS), domain F"/>
    <property type="match status" value="1"/>
</dbReference>
<evidence type="ECO:0000256" key="2">
    <source>
        <dbReference type="ARBA" id="ARBA00022475"/>
    </source>
</evidence>
<keyword evidence="9" id="KW-1185">Reference proteome</keyword>
<accession>E8RQ57</accession>
<dbReference type="Proteomes" id="UP000001492">
    <property type="component" value="Chromosome 1"/>
</dbReference>
<dbReference type="PANTHER" id="PTHR35007">
    <property type="entry name" value="INTEGRAL MEMBRANE PROTEIN-RELATED"/>
    <property type="match status" value="1"/>
</dbReference>
<name>E8RQ57_ASTEC</name>
<dbReference type="KEGG" id="aex:Astex_0419"/>
<feature type="transmembrane region" description="Helical" evidence="6">
    <location>
        <begin position="261"/>
        <end position="285"/>
    </location>
</feature>
<evidence type="ECO:0000256" key="4">
    <source>
        <dbReference type="ARBA" id="ARBA00022989"/>
    </source>
</evidence>
<protein>
    <submittedName>
        <fullName evidence="8">Type II secretion system F domain protein</fullName>
    </submittedName>
</protein>
<dbReference type="eggNOG" id="COG4965">
    <property type="taxonomic scope" value="Bacteria"/>
</dbReference>
<dbReference type="HOGENOM" id="CLU_064305_1_1_5"/>
<dbReference type="Pfam" id="PF00482">
    <property type="entry name" value="T2SSF"/>
    <property type="match status" value="1"/>
</dbReference>
<evidence type="ECO:0000313" key="8">
    <source>
        <dbReference type="EMBL" id="ADU12114.1"/>
    </source>
</evidence>
<organism evidence="8 9">
    <name type="scientific">Asticcacaulis excentricus (strain ATCC 15261 / DSM 4724 / KCTC 12464 / NCIMB 9791 / VKM B-1370 / CB 48)</name>
    <dbReference type="NCBI Taxonomy" id="573065"/>
    <lineage>
        <taxon>Bacteria</taxon>
        <taxon>Pseudomonadati</taxon>
        <taxon>Pseudomonadota</taxon>
        <taxon>Alphaproteobacteria</taxon>
        <taxon>Caulobacterales</taxon>
        <taxon>Caulobacteraceae</taxon>
        <taxon>Asticcacaulis</taxon>
    </lineage>
</organism>
<feature type="domain" description="Type II secretion system protein GspF" evidence="7">
    <location>
        <begin position="159"/>
        <end position="284"/>
    </location>
</feature>
<dbReference type="InterPro" id="IPR018076">
    <property type="entry name" value="T2SS_GspF_dom"/>
</dbReference>
<reference evidence="9" key="1">
    <citation type="submission" date="2010-12" db="EMBL/GenBank/DDBJ databases">
        <title>Complete sequence of chromosome 1 of Asticcacaulis excentricus CB 48.</title>
        <authorList>
            <consortium name="US DOE Joint Genome Institute"/>
            <person name="Lucas S."/>
            <person name="Copeland A."/>
            <person name="Lapidus A."/>
            <person name="Cheng J.-F."/>
            <person name="Bruce D."/>
            <person name="Goodwin L."/>
            <person name="Pitluck S."/>
            <person name="Teshima H."/>
            <person name="Davenport K."/>
            <person name="Detter J.C."/>
            <person name="Han C."/>
            <person name="Tapia R."/>
            <person name="Land M."/>
            <person name="Hauser L."/>
            <person name="Jeffries C."/>
            <person name="Kyrpides N."/>
            <person name="Ivanova N."/>
            <person name="Ovchinnikova G."/>
            <person name="Brun Y.V."/>
            <person name="Woyke T."/>
        </authorList>
    </citation>
    <scope>NUCLEOTIDE SEQUENCE [LARGE SCALE GENOMIC DNA]</scope>
    <source>
        <strain evidence="9">ATCC 15261 / DSM 4724 / KCTC 12464 / NCIMB 9791 / VKM B-1370 / CB 48</strain>
    </source>
</reference>
<dbReference type="EMBL" id="CP002395">
    <property type="protein sequence ID" value="ADU12114.1"/>
    <property type="molecule type" value="Genomic_DNA"/>
</dbReference>